<evidence type="ECO:0000256" key="10">
    <source>
        <dbReference type="RuleBase" id="RU362081"/>
    </source>
</evidence>
<dbReference type="InterPro" id="IPR001757">
    <property type="entry name" value="P_typ_ATPase"/>
</dbReference>
<feature type="transmembrane region" description="Helical" evidence="10">
    <location>
        <begin position="194"/>
        <end position="215"/>
    </location>
</feature>
<dbReference type="Pfam" id="PF00702">
    <property type="entry name" value="Hydrolase"/>
    <property type="match status" value="1"/>
</dbReference>
<protein>
    <submittedName>
        <fullName evidence="12">Heavy metal translocating P-type ATPase</fullName>
    </submittedName>
</protein>
<feature type="domain" description="HMA" evidence="11">
    <location>
        <begin position="5"/>
        <end position="73"/>
    </location>
</feature>
<evidence type="ECO:0000256" key="8">
    <source>
        <dbReference type="ARBA" id="ARBA00022989"/>
    </source>
</evidence>
<dbReference type="Gene3D" id="3.40.1110.10">
    <property type="entry name" value="Calcium-transporting ATPase, cytoplasmic domain N"/>
    <property type="match status" value="1"/>
</dbReference>
<keyword evidence="5 10" id="KW-0547">Nucleotide-binding</keyword>
<dbReference type="SUPFAM" id="SSF56784">
    <property type="entry name" value="HAD-like"/>
    <property type="match status" value="1"/>
</dbReference>
<dbReference type="CDD" id="cd00371">
    <property type="entry name" value="HMA"/>
    <property type="match status" value="1"/>
</dbReference>
<dbReference type="InterPro" id="IPR027256">
    <property type="entry name" value="P-typ_ATPase_IB"/>
</dbReference>
<dbReference type="Gene3D" id="2.70.150.10">
    <property type="entry name" value="Calcium-transporting ATPase, cytoplasmic transduction domain A"/>
    <property type="match status" value="1"/>
</dbReference>
<dbReference type="NCBIfam" id="TIGR01525">
    <property type="entry name" value="ATPase-IB_hvy"/>
    <property type="match status" value="1"/>
</dbReference>
<dbReference type="InterPro" id="IPR023214">
    <property type="entry name" value="HAD_sf"/>
</dbReference>
<keyword evidence="4 10" id="KW-0479">Metal-binding</keyword>
<sequence>MTALQQVTFPVYGMNCASCASKLTTAFNEIDGIEANVNITLEKATLSIDEAALATPIATEVVSVLQKKGYQTDYQQISFEADWSCSSCVETTLNALKKHPLVLDVKANFATQMVYIETLESFINDQFIEQLIVLSPYKLTRKIAITSQQQLQKKQQQEQKKQQKEKLSLAFAVLLSLPFWLAMINMVFSDTPLLAPWLELALATPLQFIVGARFYKGAWSSIKNFSANMDVLVVLGTSAAYFFSLYMLLEGSTAHLYFETSALVIVLIRLGKYLEFRAKQASSKAVSALSQLQAIGALVKKGKEFKRVLIEHVQVNDLIQIAAGDKVPVDGVIVEGSSYLDEALLTGESRPILKNIGDEVFAGTLNGDGVLLMKSTAVNEQTKLHQIIQLVESAQMSKAPILQLVDKISSIFVPIVLGIAVITFGAWWFVGGDFEQALMHSVAVLVIACPCALGLATPTAMVVGTGLAAQKGILIKDINTLQLAHKLNHIAFDKTGTLTKGQVSLDNITSFHHDFFSLLLGLQQASKHPIAKAVIDHCQSLDVKAVEVSDIQSIHGEGIHGRFNDDDLIAGNSKLLARFNINLTEQLAIHAVNVDQEQNIIYVCYQQTLIGYFVIADQLRPESKEAIEDLHKLGLSTILLSGDKHSVVQAMSKQLGIKTFYAEQTPEQKLQQLSDLQQDSLVAMVGDGVNDAPALAKADVSIAMGGGSDVAKQTAAMTLMRDDPRLIAVAIKLSRATWSTIRQNLFWAFIFNTLAIPAAAFGYLNPTIAAIAMTISSLTVLSNSLLLKRTRLK</sequence>
<feature type="transmembrane region" description="Helical" evidence="10">
    <location>
        <begin position="442"/>
        <end position="469"/>
    </location>
</feature>
<evidence type="ECO:0000256" key="3">
    <source>
        <dbReference type="ARBA" id="ARBA00022692"/>
    </source>
</evidence>
<dbReference type="NCBIfam" id="TIGR01511">
    <property type="entry name" value="ATPase-IB1_Cu"/>
    <property type="match status" value="1"/>
</dbReference>
<dbReference type="Pfam" id="PF00122">
    <property type="entry name" value="E1-E2_ATPase"/>
    <property type="match status" value="1"/>
</dbReference>
<dbReference type="InterPro" id="IPR018303">
    <property type="entry name" value="ATPase_P-typ_P_site"/>
</dbReference>
<dbReference type="PROSITE" id="PS00154">
    <property type="entry name" value="ATPASE_E1_E2"/>
    <property type="match status" value="1"/>
</dbReference>
<dbReference type="InterPro" id="IPR044492">
    <property type="entry name" value="P_typ_ATPase_HD_dom"/>
</dbReference>
<dbReference type="SFLD" id="SFLDF00027">
    <property type="entry name" value="p-type_atpase"/>
    <property type="match status" value="1"/>
</dbReference>
<dbReference type="PANTHER" id="PTHR43520:SF8">
    <property type="entry name" value="P-TYPE CU(+) TRANSPORTER"/>
    <property type="match status" value="1"/>
</dbReference>
<dbReference type="InterPro" id="IPR008250">
    <property type="entry name" value="ATPase_P-typ_transduc_dom_A_sf"/>
</dbReference>
<comment type="caution">
    <text evidence="12">The sequence shown here is derived from an EMBL/GenBank/DDBJ whole genome shotgun (WGS) entry which is preliminary data.</text>
</comment>
<dbReference type="SUPFAM" id="SSF55008">
    <property type="entry name" value="HMA, heavy metal-associated domain"/>
    <property type="match status" value="2"/>
</dbReference>
<comment type="subcellular location">
    <subcellularLocation>
        <location evidence="10">Cell membrane</location>
    </subcellularLocation>
    <subcellularLocation>
        <location evidence="1">Endomembrane system</location>
        <topology evidence="1">Multi-pass membrane protein</topology>
    </subcellularLocation>
</comment>
<dbReference type="SUPFAM" id="SSF81665">
    <property type="entry name" value="Calcium ATPase, transmembrane domain M"/>
    <property type="match status" value="1"/>
</dbReference>
<dbReference type="InterPro" id="IPR059000">
    <property type="entry name" value="ATPase_P-type_domA"/>
</dbReference>
<dbReference type="Proteomes" id="UP001366060">
    <property type="component" value="Unassembled WGS sequence"/>
</dbReference>
<dbReference type="SFLD" id="SFLDG00002">
    <property type="entry name" value="C1.7:_P-type_atpase_like"/>
    <property type="match status" value="1"/>
</dbReference>
<keyword evidence="10" id="KW-1003">Cell membrane</keyword>
<proteinExistence type="inferred from homology"/>
<keyword evidence="13" id="KW-1185">Reference proteome</keyword>
<dbReference type="SFLD" id="SFLDS00003">
    <property type="entry name" value="Haloacid_Dehalogenase"/>
    <property type="match status" value="1"/>
</dbReference>
<feature type="transmembrane region" description="Helical" evidence="10">
    <location>
        <begin position="411"/>
        <end position="430"/>
    </location>
</feature>
<keyword evidence="9 10" id="KW-0472">Membrane</keyword>
<dbReference type="RefSeq" id="WP_341628531.1">
    <property type="nucleotide sequence ID" value="NZ_JBAKBA010000031.1"/>
</dbReference>
<organism evidence="12 13">
    <name type="scientific">Psychromonas arctica</name>
    <dbReference type="NCBI Taxonomy" id="168275"/>
    <lineage>
        <taxon>Bacteria</taxon>
        <taxon>Pseudomonadati</taxon>
        <taxon>Pseudomonadota</taxon>
        <taxon>Gammaproteobacteria</taxon>
        <taxon>Alteromonadales</taxon>
        <taxon>Psychromonadaceae</taxon>
        <taxon>Psychromonas</taxon>
    </lineage>
</organism>
<comment type="similarity">
    <text evidence="2 10">Belongs to the cation transport ATPase (P-type) (TC 3.A.3) family. Type IB subfamily.</text>
</comment>
<feature type="transmembrane region" description="Helical" evidence="10">
    <location>
        <begin position="255"/>
        <end position="274"/>
    </location>
</feature>
<evidence type="ECO:0000256" key="6">
    <source>
        <dbReference type="ARBA" id="ARBA00022840"/>
    </source>
</evidence>
<dbReference type="CDD" id="cd02094">
    <property type="entry name" value="P-type_ATPase_Cu-like"/>
    <property type="match status" value="1"/>
</dbReference>
<keyword evidence="3 10" id="KW-0812">Transmembrane</keyword>
<keyword evidence="8 10" id="KW-1133">Transmembrane helix</keyword>
<dbReference type="EMBL" id="JBAKBA010000031">
    <property type="protein sequence ID" value="MEL0660037.1"/>
    <property type="molecule type" value="Genomic_DNA"/>
</dbReference>
<dbReference type="PRINTS" id="PR00119">
    <property type="entry name" value="CATATPASE"/>
</dbReference>
<evidence type="ECO:0000256" key="4">
    <source>
        <dbReference type="ARBA" id="ARBA00022723"/>
    </source>
</evidence>
<evidence type="ECO:0000256" key="2">
    <source>
        <dbReference type="ARBA" id="ARBA00006024"/>
    </source>
</evidence>
<reference evidence="12 13" key="1">
    <citation type="submission" date="2024-02" db="EMBL/GenBank/DDBJ databases">
        <title>Bacteria isolated from the canopy kelp, Nereocystis luetkeana.</title>
        <authorList>
            <person name="Pfister C.A."/>
            <person name="Younker I.T."/>
            <person name="Light S.H."/>
        </authorList>
    </citation>
    <scope>NUCLEOTIDE SEQUENCE [LARGE SCALE GENOMIC DNA]</scope>
    <source>
        <strain evidence="12 13">TI.2.07</strain>
    </source>
</reference>
<evidence type="ECO:0000256" key="7">
    <source>
        <dbReference type="ARBA" id="ARBA00022967"/>
    </source>
</evidence>
<dbReference type="NCBIfam" id="TIGR01494">
    <property type="entry name" value="ATPase_P-type"/>
    <property type="match status" value="1"/>
</dbReference>
<feature type="transmembrane region" description="Helical" evidence="10">
    <location>
        <begin position="770"/>
        <end position="787"/>
    </location>
</feature>
<evidence type="ECO:0000313" key="13">
    <source>
        <dbReference type="Proteomes" id="UP001366060"/>
    </source>
</evidence>
<accession>A0ABU9HEM3</accession>
<name>A0ABU9HEM3_9GAMM</name>
<evidence type="ECO:0000313" key="12">
    <source>
        <dbReference type="EMBL" id="MEL0660037.1"/>
    </source>
</evidence>
<dbReference type="InterPro" id="IPR036163">
    <property type="entry name" value="HMA_dom_sf"/>
</dbReference>
<feature type="transmembrane region" description="Helical" evidence="10">
    <location>
        <begin position="745"/>
        <end position="764"/>
    </location>
</feature>
<dbReference type="Gene3D" id="3.40.50.1000">
    <property type="entry name" value="HAD superfamily/HAD-like"/>
    <property type="match status" value="1"/>
</dbReference>
<evidence type="ECO:0000259" key="11">
    <source>
        <dbReference type="PROSITE" id="PS50846"/>
    </source>
</evidence>
<feature type="transmembrane region" description="Helical" evidence="10">
    <location>
        <begin position="167"/>
        <end position="188"/>
    </location>
</feature>
<dbReference type="Pfam" id="PF00403">
    <property type="entry name" value="HMA"/>
    <property type="match status" value="1"/>
</dbReference>
<dbReference type="PROSITE" id="PS50846">
    <property type="entry name" value="HMA_2"/>
    <property type="match status" value="1"/>
</dbReference>
<feature type="transmembrane region" description="Helical" evidence="10">
    <location>
        <begin position="227"/>
        <end position="249"/>
    </location>
</feature>
<evidence type="ECO:0000256" key="9">
    <source>
        <dbReference type="ARBA" id="ARBA00023136"/>
    </source>
</evidence>
<dbReference type="InterPro" id="IPR023299">
    <property type="entry name" value="ATPase_P-typ_cyto_dom_N"/>
</dbReference>
<dbReference type="InterPro" id="IPR023298">
    <property type="entry name" value="ATPase_P-typ_TM_dom_sf"/>
</dbReference>
<dbReference type="Gene3D" id="3.30.70.100">
    <property type="match status" value="1"/>
</dbReference>
<gene>
    <name evidence="12" type="ORF">V6255_12925</name>
</gene>
<keyword evidence="7" id="KW-1278">Translocase</keyword>
<dbReference type="PROSITE" id="PS01229">
    <property type="entry name" value="COF_2"/>
    <property type="match status" value="1"/>
</dbReference>
<dbReference type="InterPro" id="IPR006121">
    <property type="entry name" value="HMA_dom"/>
</dbReference>
<dbReference type="SUPFAM" id="SSF81653">
    <property type="entry name" value="Calcium ATPase, transduction domain A"/>
    <property type="match status" value="1"/>
</dbReference>
<dbReference type="PANTHER" id="PTHR43520">
    <property type="entry name" value="ATP7, ISOFORM B"/>
    <property type="match status" value="1"/>
</dbReference>
<evidence type="ECO:0000256" key="1">
    <source>
        <dbReference type="ARBA" id="ARBA00004127"/>
    </source>
</evidence>
<evidence type="ECO:0000256" key="5">
    <source>
        <dbReference type="ARBA" id="ARBA00022741"/>
    </source>
</evidence>
<keyword evidence="6 10" id="KW-0067">ATP-binding</keyword>
<dbReference type="InterPro" id="IPR036412">
    <property type="entry name" value="HAD-like_sf"/>
</dbReference>